<evidence type="ECO:0000313" key="2">
    <source>
        <dbReference type="EMBL" id="UOQ59439.1"/>
    </source>
</evidence>
<proteinExistence type="predicted"/>
<dbReference type="Pfam" id="PF11303">
    <property type="entry name" value="DUF3105"/>
    <property type="match status" value="1"/>
</dbReference>
<dbReference type="RefSeq" id="WP_244684451.1">
    <property type="nucleotide sequence ID" value="NZ_CP095043.1"/>
</dbReference>
<feature type="transmembrane region" description="Helical" evidence="1">
    <location>
        <begin position="38"/>
        <end position="59"/>
    </location>
</feature>
<gene>
    <name evidence="2" type="ORF">MUN76_10280</name>
</gene>
<sequence length="224" mass="24343">MAESSDRRTVKQRRADARAEKVRVFQQERAAQARRRRIAWASGIAGGVAVLALLVTFIATSTTPRQRPQDIAIADMREFTDLPATHIDPRPVDYQAEYDMLPPAGGDHSQAWLNCGVYNQPQQNENAVHSLEHGAVWVTYDPERVTDATVGELRAAIPQLHTIISPFPGLPAPIVASAWGAQIELESADDARLGQFIDKFWKSADAPEPGASCAGAVEGPGRVA</sequence>
<dbReference type="EMBL" id="CP095043">
    <property type="protein sequence ID" value="UOQ59439.1"/>
    <property type="molecule type" value="Genomic_DNA"/>
</dbReference>
<dbReference type="Proteomes" id="UP000831775">
    <property type="component" value="Chromosome"/>
</dbReference>
<accession>A0ABY4FTE6</accession>
<reference evidence="2 3" key="1">
    <citation type="submission" date="2022-04" db="EMBL/GenBank/DDBJ databases">
        <title>Leucobacter sp. isolated from rhizosphere of onion.</title>
        <authorList>
            <person name="Won M."/>
            <person name="Lee C.-M."/>
            <person name="Woen H.-Y."/>
            <person name="Kwon S.-W."/>
        </authorList>
    </citation>
    <scope>NUCLEOTIDE SEQUENCE [LARGE SCALE GENOMIC DNA]</scope>
    <source>
        <strain evidence="2 3">H25R-14</strain>
    </source>
</reference>
<organism evidence="2 3">
    <name type="scientific">Leucobacter rhizosphaerae</name>
    <dbReference type="NCBI Taxonomy" id="2932245"/>
    <lineage>
        <taxon>Bacteria</taxon>
        <taxon>Bacillati</taxon>
        <taxon>Actinomycetota</taxon>
        <taxon>Actinomycetes</taxon>
        <taxon>Micrococcales</taxon>
        <taxon>Microbacteriaceae</taxon>
        <taxon>Leucobacter</taxon>
    </lineage>
</organism>
<protein>
    <submittedName>
        <fullName evidence="2">DUF3105 domain-containing protein</fullName>
    </submittedName>
</protein>
<keyword evidence="1" id="KW-0472">Membrane</keyword>
<evidence type="ECO:0000313" key="3">
    <source>
        <dbReference type="Proteomes" id="UP000831775"/>
    </source>
</evidence>
<name>A0ABY4FTE6_9MICO</name>
<keyword evidence="1" id="KW-0812">Transmembrane</keyword>
<evidence type="ECO:0000256" key="1">
    <source>
        <dbReference type="SAM" id="Phobius"/>
    </source>
</evidence>
<keyword evidence="3" id="KW-1185">Reference proteome</keyword>
<keyword evidence="1" id="KW-1133">Transmembrane helix</keyword>
<dbReference type="InterPro" id="IPR021454">
    <property type="entry name" value="DUF3105"/>
</dbReference>